<gene>
    <name evidence="4" type="ORF">FisN_14Lh123</name>
</gene>
<dbReference type="InterPro" id="IPR020103">
    <property type="entry name" value="PsdUridine_synth_cat_dom_sf"/>
</dbReference>
<evidence type="ECO:0000256" key="1">
    <source>
        <dbReference type="ARBA" id="ARBA00010876"/>
    </source>
</evidence>
<dbReference type="GO" id="GO:0003723">
    <property type="term" value="F:RNA binding"/>
    <property type="evidence" value="ECO:0007669"/>
    <property type="project" value="InterPro"/>
</dbReference>
<name>A0A1Z5J9F5_FISSO</name>
<dbReference type="EC" id="5.4.99.28" evidence="4"/>
<dbReference type="SUPFAM" id="SSF55120">
    <property type="entry name" value="Pseudouridine synthase"/>
    <property type="match status" value="1"/>
</dbReference>
<dbReference type="GO" id="GO:0000455">
    <property type="term" value="P:enzyme-directed rRNA pseudouridine synthesis"/>
    <property type="evidence" value="ECO:0007669"/>
    <property type="project" value="TreeGrafter"/>
</dbReference>
<keyword evidence="4" id="KW-0413">Isomerase</keyword>
<comment type="caution">
    <text evidence="4">The sequence shown here is derived from an EMBL/GenBank/DDBJ whole genome shotgun (WGS) entry which is preliminary data.</text>
</comment>
<dbReference type="OrthoDB" id="418349at2759"/>
<dbReference type="EMBL" id="BDSP01000022">
    <property type="protein sequence ID" value="GAX10617.1"/>
    <property type="molecule type" value="Genomic_DNA"/>
</dbReference>
<dbReference type="Proteomes" id="UP000198406">
    <property type="component" value="Unassembled WGS sequence"/>
</dbReference>
<dbReference type="InterPro" id="IPR006224">
    <property type="entry name" value="PsdUridine_synth_RluA-like_CS"/>
</dbReference>
<evidence type="ECO:0000259" key="3">
    <source>
        <dbReference type="Pfam" id="PF00849"/>
    </source>
</evidence>
<evidence type="ECO:0000313" key="4">
    <source>
        <dbReference type="EMBL" id="GAX10617.1"/>
    </source>
</evidence>
<dbReference type="PROSITE" id="PS01129">
    <property type="entry name" value="PSI_RLU"/>
    <property type="match status" value="1"/>
</dbReference>
<keyword evidence="5" id="KW-1185">Reference proteome</keyword>
<feature type="domain" description="Pseudouridine synthase RsuA/RluA-like" evidence="3">
    <location>
        <begin position="99"/>
        <end position="281"/>
    </location>
</feature>
<dbReference type="AlphaFoldDB" id="A0A1Z5J9F5"/>
<reference evidence="4 5" key="1">
    <citation type="journal article" date="2015" name="Plant Cell">
        <title>Oil accumulation by the oleaginous diatom Fistulifera solaris as revealed by the genome and transcriptome.</title>
        <authorList>
            <person name="Tanaka T."/>
            <person name="Maeda Y."/>
            <person name="Veluchamy A."/>
            <person name="Tanaka M."/>
            <person name="Abida H."/>
            <person name="Marechal E."/>
            <person name="Bowler C."/>
            <person name="Muto M."/>
            <person name="Sunaga Y."/>
            <person name="Tanaka M."/>
            <person name="Yoshino T."/>
            <person name="Taniguchi T."/>
            <person name="Fukuda Y."/>
            <person name="Nemoto M."/>
            <person name="Matsumoto M."/>
            <person name="Wong P.S."/>
            <person name="Aburatani S."/>
            <person name="Fujibuchi W."/>
        </authorList>
    </citation>
    <scope>NUCLEOTIDE SEQUENCE [LARGE SCALE GENOMIC DNA]</scope>
    <source>
        <strain evidence="4 5">JPCC DA0580</strain>
    </source>
</reference>
<dbReference type="PANTHER" id="PTHR21600:SF87">
    <property type="entry name" value="RNA PSEUDOURIDYLATE SYNTHASE DOMAIN-CONTAINING PROTEIN 1"/>
    <property type="match status" value="1"/>
</dbReference>
<evidence type="ECO:0000313" key="5">
    <source>
        <dbReference type="Proteomes" id="UP000198406"/>
    </source>
</evidence>
<dbReference type="GO" id="GO:0160151">
    <property type="term" value="F:tRNA pseudouridine(32) synthase activity"/>
    <property type="evidence" value="ECO:0007669"/>
    <property type="project" value="UniProtKB-EC"/>
</dbReference>
<feature type="compositionally biased region" description="Low complexity" evidence="2">
    <location>
        <begin position="40"/>
        <end position="51"/>
    </location>
</feature>
<dbReference type="InterPro" id="IPR006145">
    <property type="entry name" value="PsdUridine_synth_RsuA/RluA"/>
</dbReference>
<protein>
    <submittedName>
        <fullName evidence="4">tRNA pseudouridine32 synthase / 23S rRNA pseudouridine746 synthase</fullName>
        <ecNumber evidence="4">5.4.99.28</ecNumber>
        <ecNumber evidence="4">5.4.99.29</ecNumber>
    </submittedName>
</protein>
<dbReference type="InParanoid" id="A0A1Z5J9F5"/>
<dbReference type="EC" id="5.4.99.29" evidence="4"/>
<organism evidence="4 5">
    <name type="scientific">Fistulifera solaris</name>
    <name type="common">Oleaginous diatom</name>
    <dbReference type="NCBI Taxonomy" id="1519565"/>
    <lineage>
        <taxon>Eukaryota</taxon>
        <taxon>Sar</taxon>
        <taxon>Stramenopiles</taxon>
        <taxon>Ochrophyta</taxon>
        <taxon>Bacillariophyta</taxon>
        <taxon>Bacillariophyceae</taxon>
        <taxon>Bacillariophycidae</taxon>
        <taxon>Naviculales</taxon>
        <taxon>Naviculaceae</taxon>
        <taxon>Fistulifera</taxon>
    </lineage>
</organism>
<dbReference type="Gene3D" id="3.30.2350.10">
    <property type="entry name" value="Pseudouridine synthase"/>
    <property type="match status" value="1"/>
</dbReference>
<feature type="region of interest" description="Disordered" evidence="2">
    <location>
        <begin position="37"/>
        <end position="57"/>
    </location>
</feature>
<dbReference type="PANTHER" id="PTHR21600">
    <property type="entry name" value="MITOCHONDRIAL RNA PSEUDOURIDINE SYNTHASE"/>
    <property type="match status" value="1"/>
</dbReference>
<accession>A0A1Z5J9F5</accession>
<sequence length="361" mass="40232">MWEGCSKIEDMCLFWDVPTADCDSIVNISLRPVHSSGGESVSAASMPSSSSNEITPATINDTPESVLQFERALRKAEHAKKAGKDLSASDLKIIYKDDHIIVVTKPPGVLTVPGLHSRASILTLIHDLFGNSNTSMDRMIVHRLDMDTSGLVLFGLNAQITKALHAQFRDRIVQKEYECLVVGHFPAGEYLLDIPLQRDHQHPPFMRVSTPASEQEAGAVLRDLQAHSEKRKNWKHPQPKPSRTRIRVIEHGLFHDKLPYTRLRLEPITGRTHQLRVHCAALGFPIVGDPTYGLYGEAASGGGIDGLLVWNGPERPDVVLQQEFLKEYRPNDNPMCLHAAFLQIQHPITGESMSWNVPPDF</sequence>
<dbReference type="InterPro" id="IPR050188">
    <property type="entry name" value="RluA_PseudoU_synthase"/>
</dbReference>
<comment type="similarity">
    <text evidence="1">Belongs to the pseudouridine synthase RluA family.</text>
</comment>
<proteinExistence type="inferred from homology"/>
<dbReference type="Pfam" id="PF00849">
    <property type="entry name" value="PseudoU_synth_2"/>
    <property type="match status" value="1"/>
</dbReference>
<evidence type="ECO:0000256" key="2">
    <source>
        <dbReference type="SAM" id="MobiDB-lite"/>
    </source>
</evidence>
<dbReference type="GO" id="GO:0160142">
    <property type="term" value="F:23S rRNA pseudouridine(746) synthase activity"/>
    <property type="evidence" value="ECO:0007669"/>
    <property type="project" value="UniProtKB-EC"/>
</dbReference>
<dbReference type="CDD" id="cd02869">
    <property type="entry name" value="PseudoU_synth_RluA_like"/>
    <property type="match status" value="1"/>
</dbReference>